<dbReference type="EMBL" id="VDMD01000003">
    <property type="protein sequence ID" value="TRM66552.1"/>
    <property type="molecule type" value="Genomic_DNA"/>
</dbReference>
<feature type="compositionally biased region" description="Polar residues" evidence="1">
    <location>
        <begin position="993"/>
        <end position="1003"/>
    </location>
</feature>
<feature type="compositionally biased region" description="Polar residues" evidence="1">
    <location>
        <begin position="758"/>
        <end position="782"/>
    </location>
</feature>
<reference evidence="3 4" key="1">
    <citation type="journal article" date="2019" name="New Phytol.">
        <title>Comparative genomics reveals unique wood-decay strategies and fruiting body development in the Schizophyllaceae.</title>
        <authorList>
            <person name="Almasi E."/>
            <person name="Sahu N."/>
            <person name="Krizsan K."/>
            <person name="Balint B."/>
            <person name="Kovacs G.M."/>
            <person name="Kiss B."/>
            <person name="Cseklye J."/>
            <person name="Drula E."/>
            <person name="Henrissat B."/>
            <person name="Nagy I."/>
            <person name="Chovatia M."/>
            <person name="Adam C."/>
            <person name="LaButti K."/>
            <person name="Lipzen A."/>
            <person name="Riley R."/>
            <person name="Grigoriev I.V."/>
            <person name="Nagy L.G."/>
        </authorList>
    </citation>
    <scope>NUCLEOTIDE SEQUENCE [LARGE SCALE GENOMIC DNA]</scope>
    <source>
        <strain evidence="3 4">NL-1724</strain>
    </source>
</reference>
<feature type="compositionally biased region" description="Polar residues" evidence="1">
    <location>
        <begin position="792"/>
        <end position="812"/>
    </location>
</feature>
<dbReference type="Gene3D" id="1.25.40.990">
    <property type="match status" value="1"/>
</dbReference>
<dbReference type="PANTHER" id="PTHR12436:SF3">
    <property type="entry name" value="GERMINAL-CENTER ASSOCIATED NUCLEAR PROTEIN"/>
    <property type="match status" value="1"/>
</dbReference>
<feature type="compositionally biased region" description="Low complexity" evidence="1">
    <location>
        <begin position="1151"/>
        <end position="1162"/>
    </location>
</feature>
<dbReference type="GO" id="GO:0070390">
    <property type="term" value="C:transcription export complex 2"/>
    <property type="evidence" value="ECO:0007669"/>
    <property type="project" value="TreeGrafter"/>
</dbReference>
<dbReference type="Proteomes" id="UP000320762">
    <property type="component" value="Unassembled WGS sequence"/>
</dbReference>
<feature type="compositionally biased region" description="Pro residues" evidence="1">
    <location>
        <begin position="908"/>
        <end position="917"/>
    </location>
</feature>
<dbReference type="InterPro" id="IPR045107">
    <property type="entry name" value="SAC3/GANP/THP3"/>
</dbReference>
<feature type="compositionally biased region" description="Polar residues" evidence="1">
    <location>
        <begin position="623"/>
        <end position="648"/>
    </location>
</feature>
<evidence type="ECO:0000259" key="2">
    <source>
        <dbReference type="Pfam" id="PF03399"/>
    </source>
</evidence>
<feature type="region of interest" description="Disordered" evidence="1">
    <location>
        <begin position="510"/>
        <end position="582"/>
    </location>
</feature>
<proteinExistence type="predicted"/>
<dbReference type="GO" id="GO:0006406">
    <property type="term" value="P:mRNA export from nucleus"/>
    <property type="evidence" value="ECO:0007669"/>
    <property type="project" value="TreeGrafter"/>
</dbReference>
<name>A0A550CP13_9AGAR</name>
<feature type="compositionally biased region" description="Basic residues" evidence="1">
    <location>
        <begin position="1"/>
        <end position="23"/>
    </location>
</feature>
<evidence type="ECO:0000313" key="3">
    <source>
        <dbReference type="EMBL" id="TRM66552.1"/>
    </source>
</evidence>
<feature type="compositionally biased region" description="Polar residues" evidence="1">
    <location>
        <begin position="546"/>
        <end position="562"/>
    </location>
</feature>
<feature type="compositionally biased region" description="Polar residues" evidence="1">
    <location>
        <begin position="569"/>
        <end position="582"/>
    </location>
</feature>
<feature type="compositionally biased region" description="Low complexity" evidence="1">
    <location>
        <begin position="510"/>
        <end position="526"/>
    </location>
</feature>
<dbReference type="OrthoDB" id="264795at2759"/>
<feature type="compositionally biased region" description="Low complexity" evidence="1">
    <location>
        <begin position="1075"/>
        <end position="1087"/>
    </location>
</feature>
<feature type="compositionally biased region" description="Polar residues" evidence="1">
    <location>
        <begin position="527"/>
        <end position="536"/>
    </location>
</feature>
<feature type="region of interest" description="Disordered" evidence="1">
    <location>
        <begin position="622"/>
        <end position="648"/>
    </location>
</feature>
<accession>A0A550CP13</accession>
<feature type="compositionally biased region" description="Acidic residues" evidence="1">
    <location>
        <begin position="670"/>
        <end position="714"/>
    </location>
</feature>
<keyword evidence="4" id="KW-1185">Reference proteome</keyword>
<feature type="compositionally biased region" description="Low complexity" evidence="1">
    <location>
        <begin position="731"/>
        <end position="757"/>
    </location>
</feature>
<comment type="caution">
    <text evidence="3">The sequence shown here is derived from an EMBL/GenBank/DDBJ whole genome shotgun (WGS) entry which is preliminary data.</text>
</comment>
<feature type="region of interest" description="Disordered" evidence="1">
    <location>
        <begin position="1144"/>
        <end position="1195"/>
    </location>
</feature>
<dbReference type="GO" id="GO:0005737">
    <property type="term" value="C:cytoplasm"/>
    <property type="evidence" value="ECO:0007669"/>
    <property type="project" value="TreeGrafter"/>
</dbReference>
<sequence>MAQLAHHARGRGSGRGHSPRPSRNKQWVSDDAVGRGTGRGADSDRWERGGAPRQAIHGRGARNMLLVNARTQSSPAPSQATQSSSQAPSSDGVGTEEDEEDLSPLYVRARDEPDLSPAERLEMARELARLREVERKVAIRKKLLDDFKPKRLEDAITVVGTCPDMCSRAERYRRENEMLLVTDIENVPGDKRRIDHNRAVTRYERGVGDKVVPSDLRPGPVLVMTLYYLFHQLLPEIGFQASAGYISDRTRAVRSDMTIQHMNNITAMEINHRIVRHHILTIHLMRGTTYNLALEEQRMMNTLQTLKECYEDYRQPAKDPSYTNPHEIEMRVYQRISHIRDQVVRKDTIAPDIAAHPVFVAVNDFRQHVQKLSMPITKTSKLLVDKENKKSQKVESVGRDKFAYLVQLLQQLPNGQIIVYLVVCLMEHLFKESELEHLGITDIDVLKGELEWPDIIEGLIDGLPAPIPSALEPAETQYMSSEEHYDEEYYEDDGQVDELNDLQSSVQQLAPALSSTSTLPPTSQSLFGQQSSTPSLFGQAGGTPSPFGQSATSSFGQSSATASVFGRQPATNGTSSSLFGRSATSTPSAFGINGTTTSAPTAPNPFNLKVTPNAFNIPAFGQSAASSTAAPRQQAQLQKQPEVNGAASSSKSLAERIFGSAVPAPAIETLDGDEGEYAEGAEYGEDGGEYAEYEDDGEGGEYQEGDGYGEGEGEYEGHAGPATHAQEERSATTTSAPPAPQTTFTGFFGQQTQQQPTSVFGKTQPQSVFGKTQPQSAFQPSPSDGAPKPSLFGNTSSSTLGFGIKPSSSTLNPAAKPFTFPSMSPAPPSAYPTSTSAPSATTTSTSPSATVANGSAPKSIFSTPLFSATPAPAQSVETAAPAPAEAQPPSAVFPAGSLFGGPSIQPQSPQPIAPTPSPFSSGNSPFAGPPKEPSSSLFGPPKPPAVDAHPFKARNPSPLKVEILPSGDAPEEPQARPSTSTEPPALAKIHTVSLPSTPTSTAAPFSMTGSSTPTGAGPGTPAPNRLLSRLQTTDVPRSPAEALSPLQLNTPTSESFSFQGFPPATPSAKAKGKQPEQAPAAGAAQQENVEADVDPDTLARSFLARSALVKQCFQRWVDKTIESGEYQEACRKAEEYHKKVRRESLLRRSMRSSTSSSTSSSSGKKRAFPELSPEEIQRKRAKRRSTGYKPPIKDEELAERLRAHRDEYQRTWAQGSFMEVLRSQQEGRDVPPEFRIWLSLNQKHDGTAIWLEKKFNIPDAGKWESEAVFSVPLSAKVAPDASGYPGLILFECTPLEGLEDDIEKKYRVVDDCARLWDILKSLPADRHFHPSVVLVHWTSTNSLPPLDLLEMVMKAKDDDESIETFGILSVTSVSGDMDEKFAQVLSKLKLDLEGKYVHRWTFRDVFQTLEPRISEFFSERLEKCMVYSRFDWVIFGQLVTSFIEMLNDALRIALALVGVEDVVPLPAFDKEITSNDSAYELVLNWLAEITPADLANQIGMELISHRDMEREFSAAAFLEDALDLVRYHAEEQLPHAVDLKSHVMVEDHEEAMAHFRDAVISQVATLEKALTLRTRRSPTKRRSDSEVTETSAMPKRRRVSSECASSAQASANVLTPSTSASPETPSEAPTVTVAMLRELTKSMKQKYCTR</sequence>
<feature type="region of interest" description="Disordered" evidence="1">
    <location>
        <begin position="1573"/>
        <end position="1630"/>
    </location>
</feature>
<feature type="compositionally biased region" description="Polar residues" evidence="1">
    <location>
        <begin position="1046"/>
        <end position="1058"/>
    </location>
</feature>
<dbReference type="PANTHER" id="PTHR12436">
    <property type="entry name" value="80 KDA MCM3-ASSOCIATED PROTEIN"/>
    <property type="match status" value="1"/>
</dbReference>
<organism evidence="3 4">
    <name type="scientific">Schizophyllum amplum</name>
    <dbReference type="NCBI Taxonomy" id="97359"/>
    <lineage>
        <taxon>Eukaryota</taxon>
        <taxon>Fungi</taxon>
        <taxon>Dikarya</taxon>
        <taxon>Basidiomycota</taxon>
        <taxon>Agaricomycotina</taxon>
        <taxon>Agaricomycetes</taxon>
        <taxon>Agaricomycetidae</taxon>
        <taxon>Agaricales</taxon>
        <taxon>Schizophyllaceae</taxon>
        <taxon>Schizophyllum</taxon>
    </lineage>
</organism>
<feature type="compositionally biased region" description="Low complexity" evidence="1">
    <location>
        <begin position="879"/>
        <end position="890"/>
    </location>
</feature>
<feature type="compositionally biased region" description="Low complexity" evidence="1">
    <location>
        <begin position="71"/>
        <end position="90"/>
    </location>
</feature>
<feature type="compositionally biased region" description="Basic and acidic residues" evidence="1">
    <location>
        <begin position="41"/>
        <end position="50"/>
    </location>
</feature>
<evidence type="ECO:0000256" key="1">
    <source>
        <dbReference type="SAM" id="MobiDB-lite"/>
    </source>
</evidence>
<evidence type="ECO:0000313" key="4">
    <source>
        <dbReference type="Proteomes" id="UP000320762"/>
    </source>
</evidence>
<feature type="region of interest" description="Disordered" evidence="1">
    <location>
        <begin position="1"/>
        <end position="111"/>
    </location>
</feature>
<gene>
    <name evidence="3" type="ORF">BD626DRAFT_425946</name>
</gene>
<feature type="compositionally biased region" description="Low complexity" evidence="1">
    <location>
        <begin position="831"/>
        <end position="850"/>
    </location>
</feature>
<feature type="region of interest" description="Disordered" evidence="1">
    <location>
        <begin position="665"/>
        <end position="1091"/>
    </location>
</feature>
<dbReference type="InterPro" id="IPR005062">
    <property type="entry name" value="SAC3/GANP/THP3_conserved"/>
</dbReference>
<dbReference type="STRING" id="97359.A0A550CP13"/>
<protein>
    <submittedName>
        <fullName evidence="3">SAC3/GANP/Nin1/mts3/eIF-3 p25 family-domain-containing protein</fullName>
    </submittedName>
</protein>
<feature type="compositionally biased region" description="Low complexity" evidence="1">
    <location>
        <begin position="1601"/>
        <end position="1630"/>
    </location>
</feature>
<feature type="domain" description="SAC3/GANP/THP3 conserved" evidence="2">
    <location>
        <begin position="165"/>
        <end position="432"/>
    </location>
</feature>
<dbReference type="Pfam" id="PF03399">
    <property type="entry name" value="SAC3_GANP"/>
    <property type="match status" value="1"/>
</dbReference>